<comment type="function">
    <text evidence="18">Catalyzes the epimerization of the S- and R-forms of NAD(P)HX, a damaged form of NAD(P)H that is a result of enzymatic or heat-dependent hydration. This is a prerequisite for the S-specific NAD(P)H-hydrate dehydratase to allow the repair of both epimers of NAD(P)HX.</text>
</comment>
<feature type="domain" description="YjeF N-terminal" evidence="21">
    <location>
        <begin position="9"/>
        <end position="219"/>
    </location>
</feature>
<feature type="binding site" evidence="18">
    <location>
        <position position="161"/>
    </location>
    <ligand>
        <name>(6S)-NADPHX</name>
        <dbReference type="ChEBI" id="CHEBI:64076"/>
    </ligand>
</feature>
<evidence type="ECO:0000313" key="22">
    <source>
        <dbReference type="EMBL" id="SDZ13114.1"/>
    </source>
</evidence>
<feature type="domain" description="YjeF C-terminal" evidence="20">
    <location>
        <begin position="229"/>
        <end position="510"/>
    </location>
</feature>
<dbReference type="Gene3D" id="3.40.1190.20">
    <property type="match status" value="1"/>
</dbReference>
<dbReference type="STRING" id="1503961.SAMN05421736_106195"/>
<comment type="function">
    <text evidence="17">Catalyzes the dehydration of the S-form of NAD(P)HX at the expense of ADP, which is converted to AMP. Together with NAD(P)HX epimerase, which catalyzes the epimerization of the S- and R-forms, the enzyme allows the repair of both epimers of NAD(P)HX, a damaged form of NAD(P)H that is a result of enzymatic or heat-dependent hydration.</text>
</comment>
<dbReference type="Pfam" id="PF01256">
    <property type="entry name" value="Carb_kinase"/>
    <property type="match status" value="1"/>
</dbReference>
<evidence type="ECO:0000256" key="5">
    <source>
        <dbReference type="ARBA" id="ARBA00022723"/>
    </source>
</evidence>
<accession>A0A1H3QHQ1</accession>
<keyword evidence="8 17" id="KW-0521">NADP</keyword>
<dbReference type="InterPro" id="IPR036652">
    <property type="entry name" value="YjeF_N_dom_sf"/>
</dbReference>
<dbReference type="InterPro" id="IPR004443">
    <property type="entry name" value="YjeF_N_dom"/>
</dbReference>
<dbReference type="EC" id="5.1.99.6" evidence="19"/>
<keyword evidence="7 17" id="KW-0067">ATP-binding</keyword>
<comment type="cofactor">
    <cofactor evidence="18 19">
        <name>K(+)</name>
        <dbReference type="ChEBI" id="CHEBI:29103"/>
    </cofactor>
    <text evidence="18 19">Binds 1 potassium ion per subunit.</text>
</comment>
<dbReference type="GO" id="GO:0005524">
    <property type="term" value="F:ATP binding"/>
    <property type="evidence" value="ECO:0007669"/>
    <property type="project" value="UniProtKB-UniRule"/>
</dbReference>
<keyword evidence="6 17" id="KW-0547">Nucleotide-binding</keyword>
<feature type="binding site" evidence="18">
    <location>
        <begin position="57"/>
        <end position="61"/>
    </location>
    <ligand>
        <name>(6S)-NADPHX</name>
        <dbReference type="ChEBI" id="CHEBI:64076"/>
    </ligand>
</feature>
<evidence type="ECO:0000256" key="4">
    <source>
        <dbReference type="ARBA" id="ARBA00009524"/>
    </source>
</evidence>
<comment type="catalytic activity">
    <reaction evidence="1 18 19">
        <text>(6R)-NADHX = (6S)-NADHX</text>
        <dbReference type="Rhea" id="RHEA:32215"/>
        <dbReference type="ChEBI" id="CHEBI:64074"/>
        <dbReference type="ChEBI" id="CHEBI:64075"/>
        <dbReference type="EC" id="5.1.99.6"/>
    </reaction>
</comment>
<dbReference type="InterPro" id="IPR029056">
    <property type="entry name" value="Ribokinase-like"/>
</dbReference>
<keyword evidence="23" id="KW-1185">Reference proteome</keyword>
<evidence type="ECO:0000256" key="3">
    <source>
        <dbReference type="ARBA" id="ARBA00006001"/>
    </source>
</evidence>
<dbReference type="GO" id="GO:0110051">
    <property type="term" value="P:metabolite repair"/>
    <property type="evidence" value="ECO:0007669"/>
    <property type="project" value="TreeGrafter"/>
</dbReference>
<dbReference type="PANTHER" id="PTHR12592">
    <property type="entry name" value="ATP-DEPENDENT (S)-NAD(P)H-HYDRATE DEHYDRATASE FAMILY MEMBER"/>
    <property type="match status" value="1"/>
</dbReference>
<protein>
    <recommendedName>
        <fullName evidence="19">Bifunctional NAD(P)H-hydrate repair enzyme</fullName>
    </recommendedName>
    <alternativeName>
        <fullName evidence="19">Nicotinamide nucleotide repair protein</fullName>
    </alternativeName>
    <domain>
        <recommendedName>
            <fullName evidence="19">ADP-dependent (S)-NAD(P)H-hydrate dehydratase</fullName>
            <ecNumber evidence="19">4.2.1.136</ecNumber>
        </recommendedName>
        <alternativeName>
            <fullName evidence="19">ADP-dependent NAD(P)HX dehydratase</fullName>
        </alternativeName>
    </domain>
    <domain>
        <recommendedName>
            <fullName evidence="19">NAD(P)H-hydrate epimerase</fullName>
            <ecNumber evidence="19">5.1.99.6</ecNumber>
        </recommendedName>
    </domain>
</protein>
<comment type="function">
    <text evidence="14 19">Bifunctional enzyme that catalyzes the epimerization of the S- and R-forms of NAD(P)HX and the dehydration of the S-form of NAD(P)HX at the expense of ADP, which is converted to AMP. This allows the repair of both epimers of NAD(P)HX, a damaged form of NAD(P)H that is a result of enzymatic or heat-dependent hydration.</text>
</comment>
<dbReference type="CDD" id="cd01171">
    <property type="entry name" value="YXKO-related"/>
    <property type="match status" value="1"/>
</dbReference>
<dbReference type="SUPFAM" id="SSF53613">
    <property type="entry name" value="Ribokinase-like"/>
    <property type="match status" value="1"/>
</dbReference>
<feature type="binding site" evidence="18">
    <location>
        <begin position="132"/>
        <end position="138"/>
    </location>
    <ligand>
        <name>(6S)-NADPHX</name>
        <dbReference type="ChEBI" id="CHEBI:64076"/>
    </ligand>
</feature>
<dbReference type="SUPFAM" id="SSF64153">
    <property type="entry name" value="YjeF N-terminal domain-like"/>
    <property type="match status" value="1"/>
</dbReference>
<feature type="binding site" evidence="17">
    <location>
        <position position="333"/>
    </location>
    <ligand>
        <name>(6S)-NADPHX</name>
        <dbReference type="ChEBI" id="CHEBI:64076"/>
    </ligand>
</feature>
<dbReference type="Gene3D" id="3.40.50.10260">
    <property type="entry name" value="YjeF N-terminal domain"/>
    <property type="match status" value="1"/>
</dbReference>
<evidence type="ECO:0000256" key="14">
    <source>
        <dbReference type="ARBA" id="ARBA00025153"/>
    </source>
</evidence>
<evidence type="ECO:0000256" key="16">
    <source>
        <dbReference type="ARBA" id="ARBA00049209"/>
    </source>
</evidence>
<evidence type="ECO:0000256" key="12">
    <source>
        <dbReference type="ARBA" id="ARBA00023239"/>
    </source>
</evidence>
<dbReference type="NCBIfam" id="TIGR00197">
    <property type="entry name" value="yjeF_nterm"/>
    <property type="match status" value="1"/>
</dbReference>
<evidence type="ECO:0000259" key="21">
    <source>
        <dbReference type="PROSITE" id="PS51385"/>
    </source>
</evidence>
<evidence type="ECO:0000256" key="11">
    <source>
        <dbReference type="ARBA" id="ARBA00023235"/>
    </source>
</evidence>
<comment type="catalytic activity">
    <reaction evidence="16 17 19">
        <text>(6S)-NADPHX + ADP = AMP + phosphate + NADPH + H(+)</text>
        <dbReference type="Rhea" id="RHEA:32235"/>
        <dbReference type="ChEBI" id="CHEBI:15378"/>
        <dbReference type="ChEBI" id="CHEBI:43474"/>
        <dbReference type="ChEBI" id="CHEBI:57783"/>
        <dbReference type="ChEBI" id="CHEBI:64076"/>
        <dbReference type="ChEBI" id="CHEBI:456215"/>
        <dbReference type="ChEBI" id="CHEBI:456216"/>
        <dbReference type="EC" id="4.2.1.136"/>
    </reaction>
</comment>
<dbReference type="PIRSF" id="PIRSF017184">
    <property type="entry name" value="Nnr"/>
    <property type="match status" value="1"/>
</dbReference>
<comment type="subunit">
    <text evidence="17">Homotetramer.</text>
</comment>
<evidence type="ECO:0000256" key="7">
    <source>
        <dbReference type="ARBA" id="ARBA00022840"/>
    </source>
</evidence>
<dbReference type="NCBIfam" id="TIGR00196">
    <property type="entry name" value="yjeF_cterm"/>
    <property type="match status" value="1"/>
</dbReference>
<dbReference type="PROSITE" id="PS01050">
    <property type="entry name" value="YJEF_C_2"/>
    <property type="match status" value="1"/>
</dbReference>
<comment type="similarity">
    <text evidence="18">Belongs to the NnrE/AIBP family.</text>
</comment>
<dbReference type="GO" id="GO:0046496">
    <property type="term" value="P:nicotinamide nucleotide metabolic process"/>
    <property type="evidence" value="ECO:0007669"/>
    <property type="project" value="UniProtKB-UniRule"/>
</dbReference>
<feature type="binding site" evidence="17">
    <location>
        <position position="384"/>
    </location>
    <ligand>
        <name>(6S)-NADPHX</name>
        <dbReference type="ChEBI" id="CHEBI:64076"/>
    </ligand>
</feature>
<feature type="binding site" evidence="18">
    <location>
        <position position="164"/>
    </location>
    <ligand>
        <name>K(+)</name>
        <dbReference type="ChEBI" id="CHEBI:29103"/>
    </ligand>
</feature>
<evidence type="ECO:0000256" key="9">
    <source>
        <dbReference type="ARBA" id="ARBA00022958"/>
    </source>
</evidence>
<organism evidence="22 23">
    <name type="scientific">Evansella caseinilytica</name>
    <dbReference type="NCBI Taxonomy" id="1503961"/>
    <lineage>
        <taxon>Bacteria</taxon>
        <taxon>Bacillati</taxon>
        <taxon>Bacillota</taxon>
        <taxon>Bacilli</taxon>
        <taxon>Bacillales</taxon>
        <taxon>Bacillaceae</taxon>
        <taxon>Evansella</taxon>
    </lineage>
</organism>
<dbReference type="PROSITE" id="PS51385">
    <property type="entry name" value="YJEF_N"/>
    <property type="match status" value="1"/>
</dbReference>
<dbReference type="GO" id="GO:0052855">
    <property type="term" value="F:ADP-dependent NAD(P)H-hydrate dehydratase activity"/>
    <property type="evidence" value="ECO:0007669"/>
    <property type="project" value="UniProtKB-UniRule"/>
</dbReference>
<evidence type="ECO:0000313" key="23">
    <source>
        <dbReference type="Proteomes" id="UP000198935"/>
    </source>
</evidence>
<keyword evidence="10 17" id="KW-0520">NAD</keyword>
<dbReference type="Proteomes" id="UP000198935">
    <property type="component" value="Unassembled WGS sequence"/>
</dbReference>
<feature type="binding site" evidence="18">
    <location>
        <position position="143"/>
    </location>
    <ligand>
        <name>(6S)-NADPHX</name>
        <dbReference type="ChEBI" id="CHEBI:64076"/>
    </ligand>
</feature>
<feature type="binding site" evidence="17">
    <location>
        <position position="264"/>
    </location>
    <ligand>
        <name>(6S)-NADPHX</name>
        <dbReference type="ChEBI" id="CHEBI:64076"/>
    </ligand>
</feature>
<evidence type="ECO:0000256" key="18">
    <source>
        <dbReference type="HAMAP-Rule" id="MF_01966"/>
    </source>
</evidence>
<dbReference type="OrthoDB" id="9806925at2"/>
<dbReference type="GO" id="GO:0046872">
    <property type="term" value="F:metal ion binding"/>
    <property type="evidence" value="ECO:0007669"/>
    <property type="project" value="UniProtKB-UniRule"/>
</dbReference>
<feature type="binding site" evidence="17">
    <location>
        <position position="451"/>
    </location>
    <ligand>
        <name>(6S)-NADPHX</name>
        <dbReference type="ChEBI" id="CHEBI:64076"/>
    </ligand>
</feature>
<dbReference type="InterPro" id="IPR017953">
    <property type="entry name" value="Carbohydrate_kinase_pred_CS"/>
</dbReference>
<evidence type="ECO:0000256" key="15">
    <source>
        <dbReference type="ARBA" id="ARBA00048238"/>
    </source>
</evidence>
<evidence type="ECO:0000256" key="17">
    <source>
        <dbReference type="HAMAP-Rule" id="MF_01965"/>
    </source>
</evidence>
<dbReference type="PANTHER" id="PTHR12592:SF0">
    <property type="entry name" value="ATP-DEPENDENT (S)-NAD(P)H-HYDRATE DEHYDRATASE"/>
    <property type="match status" value="1"/>
</dbReference>
<feature type="binding site" evidence="17">
    <location>
        <position position="450"/>
    </location>
    <ligand>
        <name>AMP</name>
        <dbReference type="ChEBI" id="CHEBI:456215"/>
    </ligand>
</feature>
<comment type="similarity">
    <text evidence="17">Belongs to the NnrD/CARKD family.</text>
</comment>
<sequence length="515" mass="55876">MYVVTGDEMRQIDRYTMESIGLKEETLMESAGQSFCRQLIPTLGKNERIVVLIGTGNNGGDGFVIGRLLQDAGYETDVWVIPPEEKIHGTAKTHKLIYERSGYQWVSYAAGAAHRLEKQLRQATVIIDALLGTGLIGKPRSPYREVIDIVNAAKGRIISVDIPSGIPSKEGNDADIAGVKADETYSFQAPKLSAFRYPEAGYYGKLRVLDIGIPAKAFRDLSIVRKVIAEDGVRDTLPNRAPNAHKGSVGKALIIGGSRTMTGAPVLSTNACLRAGAGLITLAVPEEIQSIVSVKTTEATFFPIESDNGSWELDTFAEAFPLHGFQSIAIGPGLGRAQSHHYFSVFDQYEGSLVIDADGLYYLSRELAEWTNGRKGGPTIITPHPGEMAALTGKTIAEVEKNRFAISKQFACAYRMYVVLKGPYTIITTPEGVQWVNTTGKPSLAKGGSGDVLTGIITAFLLQHRCVSEALCNAVHIHGKLADKLAETHDIISVTASDLVESLPVVLRSYRYRSY</sequence>
<evidence type="ECO:0000256" key="19">
    <source>
        <dbReference type="PIRNR" id="PIRNR017184"/>
    </source>
</evidence>
<gene>
    <name evidence="17" type="primary">nnrD</name>
    <name evidence="18" type="synonym">nnrE</name>
    <name evidence="22" type="ORF">SAMN05421736_106195</name>
</gene>
<dbReference type="Pfam" id="PF03853">
    <property type="entry name" value="YjeF_N"/>
    <property type="match status" value="1"/>
</dbReference>
<comment type="similarity">
    <text evidence="3 19">In the N-terminal section; belongs to the NnrE/AIBP family.</text>
</comment>
<feature type="binding site" evidence="18">
    <location>
        <position position="128"/>
    </location>
    <ligand>
        <name>K(+)</name>
        <dbReference type="ChEBI" id="CHEBI:29103"/>
    </ligand>
</feature>
<evidence type="ECO:0000259" key="20">
    <source>
        <dbReference type="PROSITE" id="PS51383"/>
    </source>
</evidence>
<evidence type="ECO:0000256" key="8">
    <source>
        <dbReference type="ARBA" id="ARBA00022857"/>
    </source>
</evidence>
<dbReference type="AlphaFoldDB" id="A0A1H3QHQ1"/>
<feature type="binding site" evidence="17">
    <location>
        <begin position="421"/>
        <end position="425"/>
    </location>
    <ligand>
        <name>AMP</name>
        <dbReference type="ChEBI" id="CHEBI:456215"/>
    </ligand>
</feature>
<comment type="catalytic activity">
    <reaction evidence="15 17 19">
        <text>(6S)-NADHX + ADP = AMP + phosphate + NADH + H(+)</text>
        <dbReference type="Rhea" id="RHEA:32223"/>
        <dbReference type="ChEBI" id="CHEBI:15378"/>
        <dbReference type="ChEBI" id="CHEBI:43474"/>
        <dbReference type="ChEBI" id="CHEBI:57945"/>
        <dbReference type="ChEBI" id="CHEBI:64074"/>
        <dbReference type="ChEBI" id="CHEBI:456215"/>
        <dbReference type="ChEBI" id="CHEBI:456216"/>
        <dbReference type="EC" id="4.2.1.136"/>
    </reaction>
</comment>
<reference evidence="23" key="1">
    <citation type="submission" date="2016-10" db="EMBL/GenBank/DDBJ databases">
        <authorList>
            <person name="Varghese N."/>
            <person name="Submissions S."/>
        </authorList>
    </citation>
    <scope>NUCLEOTIDE SEQUENCE [LARGE SCALE GENOMIC DNA]</scope>
    <source>
        <strain evidence="23">SP</strain>
    </source>
</reference>
<dbReference type="InterPro" id="IPR000631">
    <property type="entry name" value="CARKD"/>
</dbReference>
<evidence type="ECO:0000256" key="13">
    <source>
        <dbReference type="ARBA" id="ARBA00023268"/>
    </source>
</evidence>
<dbReference type="EMBL" id="FNPI01000006">
    <property type="protein sequence ID" value="SDZ13114.1"/>
    <property type="molecule type" value="Genomic_DNA"/>
</dbReference>
<dbReference type="PROSITE" id="PS51383">
    <property type="entry name" value="YJEF_C_3"/>
    <property type="match status" value="1"/>
</dbReference>
<evidence type="ECO:0000256" key="6">
    <source>
        <dbReference type="ARBA" id="ARBA00022741"/>
    </source>
</evidence>
<dbReference type="HAMAP" id="MF_01966">
    <property type="entry name" value="NADHX_epimerase"/>
    <property type="match status" value="1"/>
</dbReference>
<evidence type="ECO:0000256" key="2">
    <source>
        <dbReference type="ARBA" id="ARBA00000909"/>
    </source>
</evidence>
<dbReference type="InterPro" id="IPR030677">
    <property type="entry name" value="Nnr"/>
</dbReference>
<evidence type="ECO:0000256" key="1">
    <source>
        <dbReference type="ARBA" id="ARBA00000013"/>
    </source>
</evidence>
<proteinExistence type="inferred from homology"/>
<name>A0A1H3QHQ1_9BACI</name>
<feature type="binding site" evidence="18">
    <location>
        <position position="58"/>
    </location>
    <ligand>
        <name>K(+)</name>
        <dbReference type="ChEBI" id="CHEBI:29103"/>
    </ligand>
</feature>
<dbReference type="EC" id="4.2.1.136" evidence="19"/>
<evidence type="ECO:0000256" key="10">
    <source>
        <dbReference type="ARBA" id="ARBA00023027"/>
    </source>
</evidence>
<comment type="cofactor">
    <cofactor evidence="17">
        <name>Mg(2+)</name>
        <dbReference type="ChEBI" id="CHEBI:18420"/>
    </cofactor>
</comment>
<comment type="similarity">
    <text evidence="4 19">In the C-terminal section; belongs to the NnrD/CARKD family.</text>
</comment>
<keyword evidence="12 17" id="KW-0456">Lyase</keyword>
<keyword evidence="5 18" id="KW-0479">Metal-binding</keyword>
<keyword evidence="9 18" id="KW-0630">Potassium</keyword>
<comment type="catalytic activity">
    <reaction evidence="2 18 19">
        <text>(6R)-NADPHX = (6S)-NADPHX</text>
        <dbReference type="Rhea" id="RHEA:32227"/>
        <dbReference type="ChEBI" id="CHEBI:64076"/>
        <dbReference type="ChEBI" id="CHEBI:64077"/>
        <dbReference type="EC" id="5.1.99.6"/>
    </reaction>
</comment>
<keyword evidence="11 18" id="KW-0413">Isomerase</keyword>
<dbReference type="HAMAP" id="MF_01965">
    <property type="entry name" value="NADHX_dehydratase"/>
    <property type="match status" value="1"/>
</dbReference>
<dbReference type="GO" id="GO:0052856">
    <property type="term" value="F:NAD(P)HX epimerase activity"/>
    <property type="evidence" value="ECO:0007669"/>
    <property type="project" value="UniProtKB-UniRule"/>
</dbReference>
<keyword evidence="13" id="KW-0511">Multifunctional enzyme</keyword>